<evidence type="ECO:0000256" key="4">
    <source>
        <dbReference type="ARBA" id="ARBA00022827"/>
    </source>
</evidence>
<evidence type="ECO:0000313" key="11">
    <source>
        <dbReference type="Proteomes" id="UP000664303"/>
    </source>
</evidence>
<evidence type="ECO:0000256" key="5">
    <source>
        <dbReference type="ARBA" id="ARBA00023002"/>
    </source>
</evidence>
<reference evidence="10" key="1">
    <citation type="submission" date="2021-02" db="EMBL/GenBank/DDBJ databases">
        <title>PHA producing bacteria isolated from coastal sediment in Guangdong, Shenzhen.</title>
        <authorList>
            <person name="Zheng W."/>
            <person name="Yu S."/>
            <person name="Huang Y."/>
        </authorList>
    </citation>
    <scope>NUCLEOTIDE SEQUENCE</scope>
    <source>
        <strain evidence="10">TN14-10</strain>
    </source>
</reference>
<evidence type="ECO:0000256" key="6">
    <source>
        <dbReference type="RuleBase" id="RU362125"/>
    </source>
</evidence>
<proteinExistence type="inferred from homology"/>
<keyword evidence="11" id="KW-1185">Reference proteome</keyword>
<dbReference type="Pfam" id="PF00441">
    <property type="entry name" value="Acyl-CoA_dh_1"/>
    <property type="match status" value="1"/>
</dbReference>
<sequence>MDLSYSEEQLLLKDSVSRFVARSYEFNRRRDNLHSSLGYSAENWALFAELGWLMIPFDEEDGGLGGSAVDLMILMEEFGKGLVVEPFLATTVLAGGLVAALGSDRQKGDYLSPVIDGAMQLAACYIEPDSRYCLSRVTTKAVRDGGGYVISGKKCVVLNGGHAENYLVVARTSGDSNDQSGISCFIVPNGVSGLSVDNYRMNDGVPAADLVFTDVRVPESSVLGAIGDGFKALESVVARATFAACAESVGIMDELLNKTVEYTKTRKQFGVPISSFQALQHRMVDMFIACEQSRSMLLMAACELDQGSESSLKAVSATKARVGQAARLVGQEAVQIHGGIGITDELDISHYFKRLTSIENLFGSVDYHVGRYMSA</sequence>
<dbReference type="Gene3D" id="1.20.140.10">
    <property type="entry name" value="Butyryl-CoA Dehydrogenase, subunit A, domain 3"/>
    <property type="match status" value="1"/>
</dbReference>
<evidence type="ECO:0000256" key="2">
    <source>
        <dbReference type="ARBA" id="ARBA00009347"/>
    </source>
</evidence>
<dbReference type="PANTHER" id="PTHR43884">
    <property type="entry name" value="ACYL-COA DEHYDROGENASE"/>
    <property type="match status" value="1"/>
</dbReference>
<comment type="caution">
    <text evidence="10">The sequence shown here is derived from an EMBL/GenBank/DDBJ whole genome shotgun (WGS) entry which is preliminary data.</text>
</comment>
<evidence type="ECO:0000256" key="1">
    <source>
        <dbReference type="ARBA" id="ARBA00001974"/>
    </source>
</evidence>
<dbReference type="Pfam" id="PF02771">
    <property type="entry name" value="Acyl-CoA_dh_N"/>
    <property type="match status" value="1"/>
</dbReference>
<dbReference type="InterPro" id="IPR009075">
    <property type="entry name" value="AcylCo_DH/oxidase_C"/>
</dbReference>
<dbReference type="AlphaFoldDB" id="A0A939DHD1"/>
<dbReference type="InterPro" id="IPR036250">
    <property type="entry name" value="AcylCo_DH-like_C"/>
</dbReference>
<dbReference type="SUPFAM" id="SSF47203">
    <property type="entry name" value="Acyl-CoA dehydrogenase C-terminal domain-like"/>
    <property type="match status" value="1"/>
</dbReference>
<keyword evidence="5 6" id="KW-0560">Oxidoreductase</keyword>
<evidence type="ECO:0000313" key="10">
    <source>
        <dbReference type="EMBL" id="MBN7797502.1"/>
    </source>
</evidence>
<dbReference type="Pfam" id="PF02770">
    <property type="entry name" value="Acyl-CoA_dh_M"/>
    <property type="match status" value="1"/>
</dbReference>
<evidence type="ECO:0000259" key="9">
    <source>
        <dbReference type="Pfam" id="PF02771"/>
    </source>
</evidence>
<dbReference type="InterPro" id="IPR037069">
    <property type="entry name" value="AcylCoA_DH/ox_N_sf"/>
</dbReference>
<accession>A0A939DHD1</accession>
<comment type="cofactor">
    <cofactor evidence="1 6">
        <name>FAD</name>
        <dbReference type="ChEBI" id="CHEBI:57692"/>
    </cofactor>
</comment>
<keyword evidence="4 6" id="KW-0274">FAD</keyword>
<dbReference type="InterPro" id="IPR013786">
    <property type="entry name" value="AcylCoA_DH/ox_N"/>
</dbReference>
<dbReference type="Proteomes" id="UP000664303">
    <property type="component" value="Unassembled WGS sequence"/>
</dbReference>
<dbReference type="GO" id="GO:0003995">
    <property type="term" value="F:acyl-CoA dehydrogenase activity"/>
    <property type="evidence" value="ECO:0007669"/>
    <property type="project" value="TreeGrafter"/>
</dbReference>
<organism evidence="10 11">
    <name type="scientific">Parahaliea mediterranea</name>
    <dbReference type="NCBI Taxonomy" id="651086"/>
    <lineage>
        <taxon>Bacteria</taxon>
        <taxon>Pseudomonadati</taxon>
        <taxon>Pseudomonadota</taxon>
        <taxon>Gammaproteobacteria</taxon>
        <taxon>Cellvibrionales</taxon>
        <taxon>Halieaceae</taxon>
        <taxon>Parahaliea</taxon>
    </lineage>
</organism>
<feature type="domain" description="Acyl-CoA oxidase/dehydrogenase middle" evidence="8">
    <location>
        <begin position="127"/>
        <end position="215"/>
    </location>
</feature>
<dbReference type="InterPro" id="IPR009100">
    <property type="entry name" value="AcylCoA_DH/oxidase_NM_dom_sf"/>
</dbReference>
<evidence type="ECO:0000256" key="3">
    <source>
        <dbReference type="ARBA" id="ARBA00022630"/>
    </source>
</evidence>
<protein>
    <submittedName>
        <fullName evidence="10">Acyl-CoA dehydrogenase family protein</fullName>
    </submittedName>
</protein>
<evidence type="ECO:0000259" key="8">
    <source>
        <dbReference type="Pfam" id="PF02770"/>
    </source>
</evidence>
<feature type="domain" description="Acyl-CoA dehydrogenase/oxidase N-terminal" evidence="9">
    <location>
        <begin position="6"/>
        <end position="117"/>
    </location>
</feature>
<dbReference type="CDD" id="cd00567">
    <property type="entry name" value="ACAD"/>
    <property type="match status" value="1"/>
</dbReference>
<comment type="similarity">
    <text evidence="2 6">Belongs to the acyl-CoA dehydrogenase family.</text>
</comment>
<dbReference type="PANTHER" id="PTHR43884:SF20">
    <property type="entry name" value="ACYL-COA DEHYDROGENASE FADE28"/>
    <property type="match status" value="1"/>
</dbReference>
<dbReference type="InterPro" id="IPR046373">
    <property type="entry name" value="Acyl-CoA_Oxase/DH_mid-dom_sf"/>
</dbReference>
<gene>
    <name evidence="10" type="ORF">JYP50_12910</name>
</gene>
<feature type="domain" description="Acyl-CoA dehydrogenase/oxidase C-terminal" evidence="7">
    <location>
        <begin position="227"/>
        <end position="367"/>
    </location>
</feature>
<dbReference type="InterPro" id="IPR006091">
    <property type="entry name" value="Acyl-CoA_Oxase/DH_mid-dom"/>
</dbReference>
<dbReference type="GO" id="GO:0050660">
    <property type="term" value="F:flavin adenine dinucleotide binding"/>
    <property type="evidence" value="ECO:0007669"/>
    <property type="project" value="InterPro"/>
</dbReference>
<dbReference type="EMBL" id="JAFKCZ010000008">
    <property type="protein sequence ID" value="MBN7797502.1"/>
    <property type="molecule type" value="Genomic_DNA"/>
</dbReference>
<dbReference type="RefSeq" id="WP_206560945.1">
    <property type="nucleotide sequence ID" value="NZ_JAFKCZ010000008.1"/>
</dbReference>
<evidence type="ECO:0000259" key="7">
    <source>
        <dbReference type="Pfam" id="PF00441"/>
    </source>
</evidence>
<dbReference type="Gene3D" id="2.40.110.10">
    <property type="entry name" value="Butyryl-CoA Dehydrogenase, subunit A, domain 2"/>
    <property type="match status" value="1"/>
</dbReference>
<dbReference type="SUPFAM" id="SSF56645">
    <property type="entry name" value="Acyl-CoA dehydrogenase NM domain-like"/>
    <property type="match status" value="1"/>
</dbReference>
<dbReference type="Gene3D" id="1.10.540.10">
    <property type="entry name" value="Acyl-CoA dehydrogenase/oxidase, N-terminal domain"/>
    <property type="match status" value="1"/>
</dbReference>
<name>A0A939DHD1_9GAMM</name>
<keyword evidence="3 6" id="KW-0285">Flavoprotein</keyword>